<evidence type="ECO:0000259" key="2">
    <source>
        <dbReference type="Pfam" id="PF15529"/>
    </source>
</evidence>
<name>A0A1G8ILR5_9FLAO</name>
<dbReference type="EMBL" id="FNDW01000005">
    <property type="protein sequence ID" value="SDI19727.1"/>
    <property type="molecule type" value="Genomic_DNA"/>
</dbReference>
<keyword evidence="4" id="KW-1185">Reference proteome</keyword>
<evidence type="ECO:0000313" key="4">
    <source>
        <dbReference type="Proteomes" id="UP000198869"/>
    </source>
</evidence>
<reference evidence="4" key="1">
    <citation type="submission" date="2016-10" db="EMBL/GenBank/DDBJ databases">
        <authorList>
            <person name="Varghese N."/>
            <person name="Submissions S."/>
        </authorList>
    </citation>
    <scope>NUCLEOTIDE SEQUENCE [LARGE SCALE GENOMIC DNA]</scope>
    <source>
        <strain evidence="4">DSM 17071</strain>
    </source>
</reference>
<accession>A0A1G8ILR5</accession>
<proteinExistence type="predicted"/>
<feature type="compositionally biased region" description="Basic and acidic residues" evidence="1">
    <location>
        <begin position="102"/>
        <end position="116"/>
    </location>
</feature>
<dbReference type="STRING" id="311334.SAMN05421846_1052"/>
<feature type="compositionally biased region" description="Basic and acidic residues" evidence="1">
    <location>
        <begin position="38"/>
        <end position="49"/>
    </location>
</feature>
<sequence length="122" mass="13660">MTFQGMDQKMEHVENLAAAAIVRKTVRGSNKLSPNKDASGDHTSFDRDVNGNIYKYETYEKTKSGHFNPTKRFDGGQKGGTPGAPHIDKTTKKPVTTPHVQTKKETRKPTPDETLKNSRFQK</sequence>
<protein>
    <submittedName>
        <fullName evidence="3">Toxin 24</fullName>
    </submittedName>
</protein>
<dbReference type="OrthoDB" id="1496176at2"/>
<dbReference type="InterPro" id="IPR029114">
    <property type="entry name" value="Ntox24"/>
</dbReference>
<feature type="domain" description="Bacterial toxin 24" evidence="2">
    <location>
        <begin position="24"/>
        <end position="115"/>
    </location>
</feature>
<dbReference type="Proteomes" id="UP000198869">
    <property type="component" value="Unassembled WGS sequence"/>
</dbReference>
<gene>
    <name evidence="3" type="ORF">SAMN05421846_1052</name>
</gene>
<feature type="region of interest" description="Disordered" evidence="1">
    <location>
        <begin position="25"/>
        <end position="122"/>
    </location>
</feature>
<evidence type="ECO:0000256" key="1">
    <source>
        <dbReference type="SAM" id="MobiDB-lite"/>
    </source>
</evidence>
<dbReference type="AlphaFoldDB" id="A0A1G8ILR5"/>
<evidence type="ECO:0000313" key="3">
    <source>
        <dbReference type="EMBL" id="SDI19727.1"/>
    </source>
</evidence>
<organism evidence="3 4">
    <name type="scientific">Chryseobacterium taeanense</name>
    <dbReference type="NCBI Taxonomy" id="311334"/>
    <lineage>
        <taxon>Bacteria</taxon>
        <taxon>Pseudomonadati</taxon>
        <taxon>Bacteroidota</taxon>
        <taxon>Flavobacteriia</taxon>
        <taxon>Flavobacteriales</taxon>
        <taxon>Weeksellaceae</taxon>
        <taxon>Chryseobacterium group</taxon>
        <taxon>Chryseobacterium</taxon>
    </lineage>
</organism>
<dbReference type="Pfam" id="PF15529">
    <property type="entry name" value="Ntox24"/>
    <property type="match status" value="1"/>
</dbReference>